<keyword evidence="2" id="KW-1185">Reference proteome</keyword>
<evidence type="ECO:0000313" key="1">
    <source>
        <dbReference type="EMBL" id="MBA6413031.1"/>
    </source>
</evidence>
<evidence type="ECO:0000313" key="2">
    <source>
        <dbReference type="Proteomes" id="UP000539350"/>
    </source>
</evidence>
<organism evidence="1 2">
    <name type="scientific">Sediminihaliea albiluteola</name>
    <dbReference type="NCBI Taxonomy" id="2758564"/>
    <lineage>
        <taxon>Bacteria</taxon>
        <taxon>Pseudomonadati</taxon>
        <taxon>Pseudomonadota</taxon>
        <taxon>Gammaproteobacteria</taxon>
        <taxon>Cellvibrionales</taxon>
        <taxon>Halieaceae</taxon>
        <taxon>Sediminihaliea</taxon>
    </lineage>
</organism>
<comment type="caution">
    <text evidence="1">The sequence shown here is derived from an EMBL/GenBank/DDBJ whole genome shotgun (WGS) entry which is preliminary data.</text>
</comment>
<dbReference type="AlphaFoldDB" id="A0A7W2YJ00"/>
<gene>
    <name evidence="1" type="ORF">H2508_07900</name>
</gene>
<reference evidence="1 2" key="1">
    <citation type="submission" date="2020-07" db="EMBL/GenBank/DDBJ databases">
        <title>Halieaceae bacterium, F7430, whole genome shotgun sequencing project.</title>
        <authorList>
            <person name="Jiang S."/>
            <person name="Liu Z.W."/>
            <person name="Du Z.J."/>
        </authorList>
    </citation>
    <scope>NUCLEOTIDE SEQUENCE [LARGE SCALE GENOMIC DNA]</scope>
    <source>
        <strain evidence="1 2">F7430</strain>
    </source>
</reference>
<sequence length="78" mass="8433">MSFTAQTIDQLNLLLQFDSSSLDRGLKVHSNTRRELIEACLVLFEKGLVSQSDGGYLTNAGVEARAHAQALAGLLRGD</sequence>
<dbReference type="EMBL" id="JACFXU010000014">
    <property type="protein sequence ID" value="MBA6413031.1"/>
    <property type="molecule type" value="Genomic_DNA"/>
</dbReference>
<name>A0A7W2YJ00_9GAMM</name>
<dbReference type="NCBIfam" id="TIGR02647">
    <property type="entry name" value="DNA"/>
    <property type="match status" value="1"/>
</dbReference>
<dbReference type="RefSeq" id="WP_182171558.1">
    <property type="nucleotide sequence ID" value="NZ_JACFXU010000014.1"/>
</dbReference>
<dbReference type="Pfam" id="PF18918">
    <property type="entry name" value="DUF5669"/>
    <property type="match status" value="1"/>
</dbReference>
<dbReference type="InterPro" id="IPR013468">
    <property type="entry name" value="CHP02647"/>
</dbReference>
<protein>
    <submittedName>
        <fullName evidence="1">TIGR02647 family protein</fullName>
    </submittedName>
</protein>
<proteinExistence type="predicted"/>
<accession>A0A7W2YJ00</accession>
<dbReference type="Proteomes" id="UP000539350">
    <property type="component" value="Unassembled WGS sequence"/>
</dbReference>